<evidence type="ECO:0000256" key="1">
    <source>
        <dbReference type="ARBA" id="ARBA00022723"/>
    </source>
</evidence>
<gene>
    <name evidence="7" type="ORF">M409DRAFT_70265</name>
</gene>
<dbReference type="AlphaFoldDB" id="A0A6A6C121"/>
<protein>
    <recommendedName>
        <fullName evidence="6">Zn(2)-C6 fungal-type domain-containing protein</fullName>
    </recommendedName>
</protein>
<dbReference type="SUPFAM" id="SSF57701">
    <property type="entry name" value="Zn2/Cys6 DNA-binding domain"/>
    <property type="match status" value="1"/>
</dbReference>
<evidence type="ECO:0000256" key="3">
    <source>
        <dbReference type="ARBA" id="ARBA00023163"/>
    </source>
</evidence>
<dbReference type="InterPro" id="IPR001138">
    <property type="entry name" value="Zn2Cys6_DnaBD"/>
</dbReference>
<reference evidence="7" key="1">
    <citation type="journal article" date="2020" name="Stud. Mycol.">
        <title>101 Dothideomycetes genomes: a test case for predicting lifestyles and emergence of pathogens.</title>
        <authorList>
            <person name="Haridas S."/>
            <person name="Albert R."/>
            <person name="Binder M."/>
            <person name="Bloem J."/>
            <person name="Labutti K."/>
            <person name="Salamov A."/>
            <person name="Andreopoulos B."/>
            <person name="Baker S."/>
            <person name="Barry K."/>
            <person name="Bills G."/>
            <person name="Bluhm B."/>
            <person name="Cannon C."/>
            <person name="Castanera R."/>
            <person name="Culley D."/>
            <person name="Daum C."/>
            <person name="Ezra D."/>
            <person name="Gonzalez J."/>
            <person name="Henrissat B."/>
            <person name="Kuo A."/>
            <person name="Liang C."/>
            <person name="Lipzen A."/>
            <person name="Lutzoni F."/>
            <person name="Magnuson J."/>
            <person name="Mondo S."/>
            <person name="Nolan M."/>
            <person name="Ohm R."/>
            <person name="Pangilinan J."/>
            <person name="Park H.-J."/>
            <person name="Ramirez L."/>
            <person name="Alfaro M."/>
            <person name="Sun H."/>
            <person name="Tritt A."/>
            <person name="Yoshinaga Y."/>
            <person name="Zwiers L.-H."/>
            <person name="Turgeon B."/>
            <person name="Goodwin S."/>
            <person name="Spatafora J."/>
            <person name="Crous P."/>
            <person name="Grigoriev I."/>
        </authorList>
    </citation>
    <scope>NUCLEOTIDE SEQUENCE</scope>
    <source>
        <strain evidence="7">ATCC 36951</strain>
    </source>
</reference>
<keyword evidence="8" id="KW-1185">Reference proteome</keyword>
<evidence type="ECO:0000256" key="2">
    <source>
        <dbReference type="ARBA" id="ARBA00023015"/>
    </source>
</evidence>
<proteinExistence type="predicted"/>
<dbReference type="GO" id="GO:0000981">
    <property type="term" value="F:DNA-binding transcription factor activity, RNA polymerase II-specific"/>
    <property type="evidence" value="ECO:0007669"/>
    <property type="project" value="InterPro"/>
</dbReference>
<dbReference type="SMART" id="SM00906">
    <property type="entry name" value="Fungal_trans"/>
    <property type="match status" value="1"/>
</dbReference>
<sequence>MATDISNALKRPSDNENSAPRKVRKGTQSCWECKRRKVRCTFAASENSSCEPCTQRGTLCVSQELPDPGRTSQIDDRLGRVEAVLEDVLRRLPAQEADRHNPHQQQDSQPPAHVPPPDVSPARHDFHDVATELVLGQVDQESRPSESLTTGSDELSRKLISAATALPTQDELELISREPFEVPSCLQGLPCVQSLSDRTSVSWRELMRPPATGSHPVVLTKIHLILASYLQTLSQGAMERLSLLGVDHQGIASNAIQTARRLVLSNHGMIRSLDGIECLYIESMYHNNAGRLRDAWLILRTAISTAQLLGMDRRAFSQLPFTEFHRKESREESIWVHLLASDRYLSLVLGLPQGAANSNSFSFPEAMAPHTPDERLRRTHCAAGGIMLKHTDHRDNDTAYVEEINVLLREAAANLNPQWWLIPESLNRGQPVTAQDTLRLMTQFTHYHILARLHLPYLLKSPADGTFDPHKLTTINASREILVRYLALRGSNSTSNYCRGVDFLMFIAAATLCIAHINSSHWRRLNGQGPHFDFLAHQRPGDRGLLERALEAVEHTGRQNDDEIDTRVAVVLQHLLDNENKAATGSIFTISTAATNSTVNFPGGWSNDDGTLKIDVPNIGLIKIERGRSHDSMNIQGQEWSLQGIDTTFFNDLIQDWEIDAPDL</sequence>
<dbReference type="Proteomes" id="UP000799537">
    <property type="component" value="Unassembled WGS sequence"/>
</dbReference>
<dbReference type="PROSITE" id="PS50048">
    <property type="entry name" value="ZN2_CY6_FUNGAL_2"/>
    <property type="match status" value="1"/>
</dbReference>
<dbReference type="PROSITE" id="PS00463">
    <property type="entry name" value="ZN2_CY6_FUNGAL_1"/>
    <property type="match status" value="1"/>
</dbReference>
<dbReference type="SMART" id="SM00066">
    <property type="entry name" value="GAL4"/>
    <property type="match status" value="1"/>
</dbReference>
<evidence type="ECO:0000259" key="6">
    <source>
        <dbReference type="PROSITE" id="PS50048"/>
    </source>
</evidence>
<dbReference type="Pfam" id="PF04082">
    <property type="entry name" value="Fungal_trans"/>
    <property type="match status" value="1"/>
</dbReference>
<dbReference type="GeneID" id="54571924"/>
<dbReference type="PANTHER" id="PTHR47840:SF1">
    <property type="entry name" value="ZN(II)2CYS6 TRANSCRIPTION FACTOR (EUROFUNG)"/>
    <property type="match status" value="1"/>
</dbReference>
<dbReference type="PANTHER" id="PTHR47840">
    <property type="entry name" value="ZN(II)2CYS6 TRANSCRIPTION FACTOR (EUROFUNG)-RELATED"/>
    <property type="match status" value="1"/>
</dbReference>
<organism evidence="7 8">
    <name type="scientific">Zasmidium cellare ATCC 36951</name>
    <dbReference type="NCBI Taxonomy" id="1080233"/>
    <lineage>
        <taxon>Eukaryota</taxon>
        <taxon>Fungi</taxon>
        <taxon>Dikarya</taxon>
        <taxon>Ascomycota</taxon>
        <taxon>Pezizomycotina</taxon>
        <taxon>Dothideomycetes</taxon>
        <taxon>Dothideomycetidae</taxon>
        <taxon>Mycosphaerellales</taxon>
        <taxon>Mycosphaerellaceae</taxon>
        <taxon>Zasmidium</taxon>
    </lineage>
</organism>
<evidence type="ECO:0000313" key="8">
    <source>
        <dbReference type="Proteomes" id="UP000799537"/>
    </source>
</evidence>
<keyword evidence="3" id="KW-0804">Transcription</keyword>
<keyword evidence="2" id="KW-0805">Transcription regulation</keyword>
<feature type="region of interest" description="Disordered" evidence="5">
    <location>
        <begin position="1"/>
        <end position="28"/>
    </location>
</feature>
<evidence type="ECO:0000313" key="7">
    <source>
        <dbReference type="EMBL" id="KAF2160734.1"/>
    </source>
</evidence>
<dbReference type="CDD" id="cd12148">
    <property type="entry name" value="fungal_TF_MHR"/>
    <property type="match status" value="1"/>
</dbReference>
<evidence type="ECO:0000256" key="5">
    <source>
        <dbReference type="SAM" id="MobiDB-lite"/>
    </source>
</evidence>
<accession>A0A6A6C121</accession>
<name>A0A6A6C121_ZASCE</name>
<dbReference type="Gene3D" id="4.10.240.10">
    <property type="entry name" value="Zn(2)-C6 fungal-type DNA-binding domain"/>
    <property type="match status" value="1"/>
</dbReference>
<dbReference type="InterPro" id="IPR036864">
    <property type="entry name" value="Zn2-C6_fun-type_DNA-bd_sf"/>
</dbReference>
<feature type="region of interest" description="Disordered" evidence="5">
    <location>
        <begin position="135"/>
        <end position="154"/>
    </location>
</feature>
<dbReference type="InterPro" id="IPR007219">
    <property type="entry name" value="XnlR_reg_dom"/>
</dbReference>
<dbReference type="GO" id="GO:0008270">
    <property type="term" value="F:zinc ion binding"/>
    <property type="evidence" value="ECO:0007669"/>
    <property type="project" value="InterPro"/>
</dbReference>
<dbReference type="OrthoDB" id="5392779at2759"/>
<dbReference type="RefSeq" id="XP_033661623.1">
    <property type="nucleotide sequence ID" value="XM_033818652.1"/>
</dbReference>
<dbReference type="CDD" id="cd00067">
    <property type="entry name" value="GAL4"/>
    <property type="match status" value="1"/>
</dbReference>
<keyword evidence="4" id="KW-0539">Nucleus</keyword>
<feature type="region of interest" description="Disordered" evidence="5">
    <location>
        <begin position="95"/>
        <end position="124"/>
    </location>
</feature>
<feature type="domain" description="Zn(2)-C6 fungal-type" evidence="6">
    <location>
        <begin position="29"/>
        <end position="62"/>
    </location>
</feature>
<dbReference type="EMBL" id="ML993624">
    <property type="protein sequence ID" value="KAF2160734.1"/>
    <property type="molecule type" value="Genomic_DNA"/>
</dbReference>
<dbReference type="GO" id="GO:0003677">
    <property type="term" value="F:DNA binding"/>
    <property type="evidence" value="ECO:0007669"/>
    <property type="project" value="InterPro"/>
</dbReference>
<keyword evidence="1" id="KW-0479">Metal-binding</keyword>
<dbReference type="GO" id="GO:0006351">
    <property type="term" value="P:DNA-templated transcription"/>
    <property type="evidence" value="ECO:0007669"/>
    <property type="project" value="InterPro"/>
</dbReference>
<evidence type="ECO:0000256" key="4">
    <source>
        <dbReference type="ARBA" id="ARBA00023242"/>
    </source>
</evidence>